<dbReference type="InterPro" id="IPR017938">
    <property type="entry name" value="Riboflavin_synthase-like_b-brl"/>
</dbReference>
<dbReference type="Proteomes" id="UP000199310">
    <property type="component" value="Unassembled WGS sequence"/>
</dbReference>
<dbReference type="SUPFAM" id="SSF63380">
    <property type="entry name" value="Riboflavin synthase domain-like"/>
    <property type="match status" value="1"/>
</dbReference>
<dbReference type="Gene3D" id="2.40.30.10">
    <property type="entry name" value="Translation factors"/>
    <property type="match status" value="1"/>
</dbReference>
<evidence type="ECO:0000259" key="1">
    <source>
        <dbReference type="PROSITE" id="PS51384"/>
    </source>
</evidence>
<dbReference type="EMBL" id="FOJG01000002">
    <property type="protein sequence ID" value="SEW56132.1"/>
    <property type="molecule type" value="Genomic_DNA"/>
</dbReference>
<feature type="domain" description="FAD-binding FR-type" evidence="1">
    <location>
        <begin position="15"/>
        <end position="112"/>
    </location>
</feature>
<dbReference type="PANTHER" id="PTHR30157">
    <property type="entry name" value="FERRIC REDUCTASE, NADPH-DEPENDENT"/>
    <property type="match status" value="1"/>
</dbReference>
<keyword evidence="3" id="KW-1185">Reference proteome</keyword>
<dbReference type="Pfam" id="PF08021">
    <property type="entry name" value="FAD_binding_9"/>
    <property type="match status" value="1"/>
</dbReference>
<dbReference type="InterPro" id="IPR039261">
    <property type="entry name" value="FNR_nucleotide-bd"/>
</dbReference>
<dbReference type="AlphaFoldDB" id="A0A1I0SDG5"/>
<organism evidence="2 3">
    <name type="scientific">Chitinophaga arvensicola</name>
    <dbReference type="NCBI Taxonomy" id="29529"/>
    <lineage>
        <taxon>Bacteria</taxon>
        <taxon>Pseudomonadati</taxon>
        <taxon>Bacteroidota</taxon>
        <taxon>Chitinophagia</taxon>
        <taxon>Chitinophagales</taxon>
        <taxon>Chitinophagaceae</taxon>
        <taxon>Chitinophaga</taxon>
    </lineage>
</organism>
<accession>A0A1I0SDG5</accession>
<evidence type="ECO:0000313" key="2">
    <source>
        <dbReference type="EMBL" id="SEW56132.1"/>
    </source>
</evidence>
<evidence type="ECO:0000313" key="3">
    <source>
        <dbReference type="Proteomes" id="UP000199310"/>
    </source>
</evidence>
<dbReference type="InterPro" id="IPR039374">
    <property type="entry name" value="SIP_fam"/>
</dbReference>
<dbReference type="OrthoDB" id="649820at2"/>
<sequence>MPSIKDRATSLLMSRIGKTAHVISVSRIGNFLLEIHLQLPQALPERSTQHLKCEVAAYTYRDYTVANWDVQARKAILLVNCGHEGVGSSWALGLQPGDEVYYAGPGGGFQQPTSATHLVCIGDASAAGHFHSLYLLKSSQQEFHCFLQLENPATRQLLQMPVQPLSNSGHYFTDLHEWLYHYDFPVANTTYYVAGNQRMVVQVRKSLRQQGRQVKAQGFWG</sequence>
<dbReference type="STRING" id="29529.SAMN04488122_6569"/>
<dbReference type="PROSITE" id="PS51384">
    <property type="entry name" value="FAD_FR"/>
    <property type="match status" value="1"/>
</dbReference>
<name>A0A1I0SDG5_9BACT</name>
<dbReference type="Gene3D" id="3.40.50.80">
    <property type="entry name" value="Nucleotide-binding domain of ferredoxin-NADP reductase (FNR) module"/>
    <property type="match status" value="1"/>
</dbReference>
<dbReference type="RefSeq" id="WP_089903538.1">
    <property type="nucleotide sequence ID" value="NZ_FOJG01000002.1"/>
</dbReference>
<dbReference type="InterPro" id="IPR017927">
    <property type="entry name" value="FAD-bd_FR_type"/>
</dbReference>
<dbReference type="InterPro" id="IPR013113">
    <property type="entry name" value="SIP_FAD-bd"/>
</dbReference>
<proteinExistence type="predicted"/>
<dbReference type="PANTHER" id="PTHR30157:SF0">
    <property type="entry name" value="NADPH-DEPENDENT FERRIC-CHELATE REDUCTASE"/>
    <property type="match status" value="1"/>
</dbReference>
<gene>
    <name evidence="2" type="ORF">SAMN04488122_6569</name>
</gene>
<reference evidence="3" key="1">
    <citation type="submission" date="2016-10" db="EMBL/GenBank/DDBJ databases">
        <authorList>
            <person name="Varghese N."/>
            <person name="Submissions S."/>
        </authorList>
    </citation>
    <scope>NUCLEOTIDE SEQUENCE [LARGE SCALE GENOMIC DNA]</scope>
    <source>
        <strain evidence="3">DSM 3695</strain>
    </source>
</reference>
<dbReference type="GO" id="GO:0016491">
    <property type="term" value="F:oxidoreductase activity"/>
    <property type="evidence" value="ECO:0007669"/>
    <property type="project" value="InterPro"/>
</dbReference>
<protein>
    <submittedName>
        <fullName evidence="2">Siderophore-interacting FAD-binding domain-containing protein</fullName>
    </submittedName>
</protein>